<evidence type="ECO:0000313" key="2">
    <source>
        <dbReference type="EMBL" id="KZN44360.1"/>
    </source>
</evidence>
<protein>
    <submittedName>
        <fullName evidence="2">Uncharacterized protein</fullName>
    </submittedName>
</protein>
<organism evidence="2 3">
    <name type="scientific">Pseudoalteromonas luteoviolacea NCIMB 1942</name>
    <dbReference type="NCBI Taxonomy" id="1365253"/>
    <lineage>
        <taxon>Bacteria</taxon>
        <taxon>Pseudomonadati</taxon>
        <taxon>Pseudomonadota</taxon>
        <taxon>Gammaproteobacteria</taxon>
        <taxon>Alteromonadales</taxon>
        <taxon>Pseudoalteromonadaceae</taxon>
        <taxon>Pseudoalteromonas</taxon>
    </lineage>
</organism>
<feature type="transmembrane region" description="Helical" evidence="1">
    <location>
        <begin position="41"/>
        <end position="66"/>
    </location>
</feature>
<dbReference type="AlphaFoldDB" id="A0A166ZIX1"/>
<keyword evidence="1" id="KW-1133">Transmembrane helix</keyword>
<reference evidence="2 3" key="1">
    <citation type="submission" date="2013-07" db="EMBL/GenBank/DDBJ databases">
        <title>Comparative Genomic and Metabolomic Analysis of Twelve Strains of Pseudoalteromonas luteoviolacea.</title>
        <authorList>
            <person name="Vynne N.G."/>
            <person name="Mansson M."/>
            <person name="Gram L."/>
        </authorList>
    </citation>
    <scope>NUCLEOTIDE SEQUENCE [LARGE SCALE GENOMIC DNA]</scope>
    <source>
        <strain evidence="2 3">NCIMB 1942</strain>
    </source>
</reference>
<evidence type="ECO:0000256" key="1">
    <source>
        <dbReference type="SAM" id="Phobius"/>
    </source>
</evidence>
<sequence>MKVILSPHPEKTAGYKFDENYAEKNDFQIISLKSPNKLINLIQLFISLPFVPIMGVYGAITFIRVLSKLNVVKQSSEVCISRSLFPSVLLPGKTSVLYHNIELLYYFEEAKASKSFLKKAIFYHQFLVLKLFEFKGLGNSLVICLSMTESRLLNRKKRNAIFSKSTLFTRTVKDEQFLSEFDGDDICFFGAFNNVRNIEMAENLQKVYPNIRFFGRHGELLPSHLKVNYKGEIDDFSKFINSNVLVMIEAPKAGVQTKVVDWLENGGKVFIPNNLRRKMWGKLNER</sequence>
<keyword evidence="1" id="KW-0812">Transmembrane</keyword>
<dbReference type="PATRIC" id="fig|1365253.3.peg.4030"/>
<dbReference type="OrthoDB" id="9866398at2"/>
<evidence type="ECO:0000313" key="3">
    <source>
        <dbReference type="Proteomes" id="UP000076587"/>
    </source>
</evidence>
<dbReference type="RefSeq" id="WP_063378427.1">
    <property type="nucleotide sequence ID" value="NZ_AUXT01000192.1"/>
</dbReference>
<proteinExistence type="predicted"/>
<keyword evidence="1" id="KW-0472">Membrane</keyword>
<name>A0A166ZIX1_9GAMM</name>
<gene>
    <name evidence="2" type="ORF">N482_16465</name>
</gene>
<accession>A0A166ZIX1</accession>
<dbReference type="Proteomes" id="UP000076587">
    <property type="component" value="Unassembled WGS sequence"/>
</dbReference>
<dbReference type="EMBL" id="AUXT01000192">
    <property type="protein sequence ID" value="KZN44360.1"/>
    <property type="molecule type" value="Genomic_DNA"/>
</dbReference>
<comment type="caution">
    <text evidence="2">The sequence shown here is derived from an EMBL/GenBank/DDBJ whole genome shotgun (WGS) entry which is preliminary data.</text>
</comment>